<gene>
    <name evidence="1" type="ORF">DPEC_G00063330</name>
</gene>
<evidence type="ECO:0000313" key="2">
    <source>
        <dbReference type="Proteomes" id="UP001157502"/>
    </source>
</evidence>
<sequence length="123" mass="13775">MENYLLLVLILASGDSCEDDINPTKPEVDGEEGDTVLLSCRYTGSVNNLQWYRQYTRSKPEFLILITKNGYALKPVPPRMSAHVHTGSVDLEIASVEVTDSALYYCALQPTVRENTDTLYQSL</sequence>
<keyword evidence="2" id="KW-1185">Reference proteome</keyword>
<reference evidence="1" key="1">
    <citation type="submission" date="2021-05" db="EMBL/GenBank/DDBJ databases">
        <authorList>
            <person name="Pan Q."/>
            <person name="Jouanno E."/>
            <person name="Zahm M."/>
            <person name="Klopp C."/>
            <person name="Cabau C."/>
            <person name="Louis A."/>
            <person name="Berthelot C."/>
            <person name="Parey E."/>
            <person name="Roest Crollius H."/>
            <person name="Montfort J."/>
            <person name="Robinson-Rechavi M."/>
            <person name="Bouchez O."/>
            <person name="Lampietro C."/>
            <person name="Lopez Roques C."/>
            <person name="Donnadieu C."/>
            <person name="Postlethwait J."/>
            <person name="Bobe J."/>
            <person name="Dillon D."/>
            <person name="Chandos A."/>
            <person name="von Hippel F."/>
            <person name="Guiguen Y."/>
        </authorList>
    </citation>
    <scope>NUCLEOTIDE SEQUENCE</scope>
    <source>
        <strain evidence="1">YG-Jan2019</strain>
    </source>
</reference>
<protein>
    <submittedName>
        <fullName evidence="1">Uncharacterized protein</fullName>
    </submittedName>
</protein>
<proteinExistence type="predicted"/>
<evidence type="ECO:0000313" key="1">
    <source>
        <dbReference type="EMBL" id="KAJ8011921.1"/>
    </source>
</evidence>
<comment type="caution">
    <text evidence="1">The sequence shown here is derived from an EMBL/GenBank/DDBJ whole genome shotgun (WGS) entry which is preliminary data.</text>
</comment>
<dbReference type="EMBL" id="CM055732">
    <property type="protein sequence ID" value="KAJ8011921.1"/>
    <property type="molecule type" value="Genomic_DNA"/>
</dbReference>
<dbReference type="Proteomes" id="UP001157502">
    <property type="component" value="Chromosome 5"/>
</dbReference>
<accession>A0ACC2H7F9</accession>
<name>A0ACC2H7F9_DALPE</name>
<organism evidence="1 2">
    <name type="scientific">Dallia pectoralis</name>
    <name type="common">Alaska blackfish</name>
    <dbReference type="NCBI Taxonomy" id="75939"/>
    <lineage>
        <taxon>Eukaryota</taxon>
        <taxon>Metazoa</taxon>
        <taxon>Chordata</taxon>
        <taxon>Craniata</taxon>
        <taxon>Vertebrata</taxon>
        <taxon>Euteleostomi</taxon>
        <taxon>Actinopterygii</taxon>
        <taxon>Neopterygii</taxon>
        <taxon>Teleostei</taxon>
        <taxon>Protacanthopterygii</taxon>
        <taxon>Esociformes</taxon>
        <taxon>Umbridae</taxon>
        <taxon>Dallia</taxon>
    </lineage>
</organism>